<feature type="transmembrane region" description="Helical" evidence="2">
    <location>
        <begin position="78"/>
        <end position="106"/>
    </location>
</feature>
<dbReference type="EMBL" id="JAPJDO010000007">
    <property type="protein sequence ID" value="MCX2937199.1"/>
    <property type="molecule type" value="Genomic_DNA"/>
</dbReference>
<feature type="region of interest" description="Disordered" evidence="1">
    <location>
        <begin position="1"/>
        <end position="23"/>
    </location>
</feature>
<keyword evidence="2" id="KW-0812">Transmembrane</keyword>
<keyword evidence="5" id="KW-1185">Reference proteome</keyword>
<evidence type="ECO:0000313" key="5">
    <source>
        <dbReference type="Proteomes" id="UP001300745"/>
    </source>
</evidence>
<evidence type="ECO:0000259" key="3">
    <source>
        <dbReference type="Pfam" id="PF13828"/>
    </source>
</evidence>
<comment type="caution">
    <text evidence="4">The sequence shown here is derived from an EMBL/GenBank/DDBJ whole genome shotgun (WGS) entry which is preliminary data.</text>
</comment>
<feature type="transmembrane region" description="Helical" evidence="2">
    <location>
        <begin position="118"/>
        <end position="149"/>
    </location>
</feature>
<reference evidence="4 5" key="1">
    <citation type="submission" date="2022-11" db="EMBL/GenBank/DDBJ databases">
        <title>Mycobacterium sp. nov.</title>
        <authorList>
            <person name="Papic B."/>
            <person name="Spicic S."/>
            <person name="Duvnjak S."/>
        </authorList>
    </citation>
    <scope>NUCLEOTIDE SEQUENCE [LARGE SCALE GENOMIC DNA]</scope>
    <source>
        <strain evidence="4 5">CVI_P4</strain>
    </source>
</reference>
<proteinExistence type="predicted"/>
<dbReference type="InterPro" id="IPR025241">
    <property type="entry name" value="DUF4190"/>
</dbReference>
<keyword evidence="2" id="KW-0472">Membrane</keyword>
<gene>
    <name evidence="4" type="ORF">ORI27_10830</name>
</gene>
<dbReference type="Proteomes" id="UP001300745">
    <property type="component" value="Unassembled WGS sequence"/>
</dbReference>
<evidence type="ECO:0000313" key="4">
    <source>
        <dbReference type="EMBL" id="MCX2937199.1"/>
    </source>
</evidence>
<dbReference type="RefSeq" id="WP_265996826.1">
    <property type="nucleotide sequence ID" value="NZ_JAPJDN010000007.1"/>
</dbReference>
<sequence length="157" mass="16378">MTNPPLPEGSPTPADPYPPVDYPTNYPPLPPPVYPPPYPMPYPPPAPYPYPAPAYPGYGIDPYDPYRPTKPPGTNGKAIAALVTSLAGLMLCGLPSIAGIILGIIAMRETKRTGQDGFGLAVAGLAIGAVVVVGYALLFVFSVLVAAIVPSSPDYYP</sequence>
<keyword evidence="2" id="KW-1133">Transmembrane helix</keyword>
<evidence type="ECO:0000256" key="1">
    <source>
        <dbReference type="SAM" id="MobiDB-lite"/>
    </source>
</evidence>
<evidence type="ECO:0000256" key="2">
    <source>
        <dbReference type="SAM" id="Phobius"/>
    </source>
</evidence>
<dbReference type="Pfam" id="PF13828">
    <property type="entry name" value="DUF4190"/>
    <property type="match status" value="1"/>
</dbReference>
<name>A0ABT3SCJ3_9MYCO</name>
<accession>A0ABT3SCJ3</accession>
<feature type="domain" description="DUF4190" evidence="3">
    <location>
        <begin position="78"/>
        <end position="138"/>
    </location>
</feature>
<protein>
    <submittedName>
        <fullName evidence="4">DUF4190 domain-containing protein</fullName>
    </submittedName>
</protein>
<organism evidence="4 5">
    <name type="scientific">Mycobacterium pinniadriaticum</name>
    <dbReference type="NCBI Taxonomy" id="2994102"/>
    <lineage>
        <taxon>Bacteria</taxon>
        <taxon>Bacillati</taxon>
        <taxon>Actinomycetota</taxon>
        <taxon>Actinomycetes</taxon>
        <taxon>Mycobacteriales</taxon>
        <taxon>Mycobacteriaceae</taxon>
        <taxon>Mycobacterium</taxon>
    </lineage>
</organism>